<proteinExistence type="predicted"/>
<dbReference type="InterPro" id="IPR048020">
    <property type="entry name" value="Transpos_IS3"/>
</dbReference>
<dbReference type="InterPro" id="IPR012337">
    <property type="entry name" value="RNaseH-like_sf"/>
</dbReference>
<feature type="domain" description="Integrase catalytic" evidence="1">
    <location>
        <begin position="106"/>
        <end position="271"/>
    </location>
</feature>
<dbReference type="GO" id="GO:0003676">
    <property type="term" value="F:nucleic acid binding"/>
    <property type="evidence" value="ECO:0007669"/>
    <property type="project" value="InterPro"/>
</dbReference>
<accession>A0A4R5D6X0</accession>
<dbReference type="PANTHER" id="PTHR46889">
    <property type="entry name" value="TRANSPOSASE INSF FOR INSERTION SEQUENCE IS3B-RELATED"/>
    <property type="match status" value="1"/>
</dbReference>
<dbReference type="Proteomes" id="UP000294850">
    <property type="component" value="Unassembled WGS sequence"/>
</dbReference>
<dbReference type="InterPro" id="IPR001584">
    <property type="entry name" value="Integrase_cat-core"/>
</dbReference>
<organism evidence="2 3">
    <name type="scientific">Dyadobacter psychrotolerans</name>
    <dbReference type="NCBI Taxonomy" id="2541721"/>
    <lineage>
        <taxon>Bacteria</taxon>
        <taxon>Pseudomonadati</taxon>
        <taxon>Bacteroidota</taxon>
        <taxon>Cytophagia</taxon>
        <taxon>Cytophagales</taxon>
        <taxon>Spirosomataceae</taxon>
        <taxon>Dyadobacter</taxon>
    </lineage>
</organism>
<protein>
    <submittedName>
        <fullName evidence="2">IS3 family transposase</fullName>
    </submittedName>
</protein>
<keyword evidence="3" id="KW-1185">Reference proteome</keyword>
<name>A0A4R5D6X0_9BACT</name>
<dbReference type="Gene3D" id="3.30.420.10">
    <property type="entry name" value="Ribonuclease H-like superfamily/Ribonuclease H"/>
    <property type="match status" value="1"/>
</dbReference>
<reference evidence="2 3" key="1">
    <citation type="submission" date="2019-03" db="EMBL/GenBank/DDBJ databases">
        <title>Dyadobacter AR-3-6 sp. nov., isolated from arctic soil.</title>
        <authorList>
            <person name="Chaudhary D.K."/>
        </authorList>
    </citation>
    <scope>NUCLEOTIDE SEQUENCE [LARGE SCALE GENOMIC DNA]</scope>
    <source>
        <strain evidence="2 3">AR-3-6</strain>
    </source>
</reference>
<evidence type="ECO:0000313" key="3">
    <source>
        <dbReference type="Proteomes" id="UP000294850"/>
    </source>
</evidence>
<comment type="caution">
    <text evidence="2">The sequence shown here is derived from an EMBL/GenBank/DDBJ whole genome shotgun (WGS) entry which is preliminary data.</text>
</comment>
<sequence length="298" mass="34493">MEQLCKLFGLTRQAWYAAARRQEKKCFHQDLILQEVKRIRSKIPGIGTAKLHEVMQGFIRAHQLKLGRDKLHKLLKNNSLLSNKKRKRIKTTDSDHCYYKYPNRAKNLVPSCANILWVSDLTYISVGSNFVYLSVIMDAYSRKIVGWHLDKTMEAQGSVRALDMALLSRGKSDKPLIHHSDRGVQYCSWKYVDRLRDHGVTISMTQSGDPNENAMAERLFRTLKGDFEIRGFVSFSSAYEAVEKAINNYNAMRPHASLGYLTPHQAHYRTGPLPLKWYPYKKIRFGNVHYPDHYQKTG</sequence>
<dbReference type="SUPFAM" id="SSF53098">
    <property type="entry name" value="Ribonuclease H-like"/>
    <property type="match status" value="1"/>
</dbReference>
<dbReference type="InterPro" id="IPR036397">
    <property type="entry name" value="RNaseH_sf"/>
</dbReference>
<dbReference type="OrthoDB" id="936265at2"/>
<dbReference type="PROSITE" id="PS50994">
    <property type="entry name" value="INTEGRASE"/>
    <property type="match status" value="1"/>
</dbReference>
<dbReference type="GO" id="GO:0015074">
    <property type="term" value="P:DNA integration"/>
    <property type="evidence" value="ECO:0007669"/>
    <property type="project" value="InterPro"/>
</dbReference>
<dbReference type="AlphaFoldDB" id="A0A4R5D6X0"/>
<dbReference type="RefSeq" id="WP_131963159.1">
    <property type="nucleotide sequence ID" value="NZ_SMFL01000042.1"/>
</dbReference>
<dbReference type="InterPro" id="IPR050900">
    <property type="entry name" value="Transposase_IS3/IS150/IS904"/>
</dbReference>
<dbReference type="NCBIfam" id="NF033516">
    <property type="entry name" value="transpos_IS3"/>
    <property type="match status" value="1"/>
</dbReference>
<dbReference type="Pfam" id="PF00665">
    <property type="entry name" value="rve"/>
    <property type="match status" value="1"/>
</dbReference>
<dbReference type="PANTHER" id="PTHR46889:SF5">
    <property type="entry name" value="INTEGRASE PROTEIN"/>
    <property type="match status" value="1"/>
</dbReference>
<evidence type="ECO:0000313" key="2">
    <source>
        <dbReference type="EMBL" id="TDE07421.1"/>
    </source>
</evidence>
<gene>
    <name evidence="2" type="ORF">E0F88_33510</name>
</gene>
<evidence type="ECO:0000259" key="1">
    <source>
        <dbReference type="PROSITE" id="PS50994"/>
    </source>
</evidence>
<dbReference type="EMBL" id="SMFL01000042">
    <property type="protein sequence ID" value="TDE07421.1"/>
    <property type="molecule type" value="Genomic_DNA"/>
</dbReference>